<accession>A0A6P1M6F4</accession>
<dbReference type="InterPro" id="IPR020449">
    <property type="entry name" value="Tscrpt_reg_AraC-type_HTH"/>
</dbReference>
<evidence type="ECO:0000256" key="2">
    <source>
        <dbReference type="ARBA" id="ARBA00023125"/>
    </source>
</evidence>
<keyword evidence="1" id="KW-0805">Transcription regulation</keyword>
<dbReference type="InterPro" id="IPR009057">
    <property type="entry name" value="Homeodomain-like_sf"/>
</dbReference>
<dbReference type="Pfam" id="PF02311">
    <property type="entry name" value="AraC_binding"/>
    <property type="match status" value="1"/>
</dbReference>
<dbReference type="EMBL" id="CP047593">
    <property type="protein sequence ID" value="QHI69431.1"/>
    <property type="molecule type" value="Genomic_DNA"/>
</dbReference>
<proteinExistence type="predicted"/>
<dbReference type="Gene3D" id="2.60.120.10">
    <property type="entry name" value="Jelly Rolls"/>
    <property type="match status" value="1"/>
</dbReference>
<evidence type="ECO:0000259" key="4">
    <source>
        <dbReference type="PROSITE" id="PS01124"/>
    </source>
</evidence>
<dbReference type="GO" id="GO:0003700">
    <property type="term" value="F:DNA-binding transcription factor activity"/>
    <property type="evidence" value="ECO:0007669"/>
    <property type="project" value="InterPro"/>
</dbReference>
<dbReference type="RefSeq" id="WP_160628613.1">
    <property type="nucleotide sequence ID" value="NZ_CP047593.1"/>
</dbReference>
<dbReference type="GO" id="GO:0043565">
    <property type="term" value="F:sequence-specific DNA binding"/>
    <property type="evidence" value="ECO:0007669"/>
    <property type="project" value="InterPro"/>
</dbReference>
<reference evidence="5 6" key="1">
    <citation type="submission" date="2020-01" db="EMBL/GenBank/DDBJ databases">
        <title>Ponticoccus aerotolerans gen. nov., sp. nov., an anaerobic bacterium and proposal of Ponticoccusceae fam. nov., Ponticoccusles ord. nov. and Ponticoccuse classis nov. in the phylum Kiritimatiellaeota.</title>
        <authorList>
            <person name="Zhou L.Y."/>
            <person name="Du Z.J."/>
        </authorList>
    </citation>
    <scope>NUCLEOTIDE SEQUENCE [LARGE SCALE GENOMIC DNA]</scope>
    <source>
        <strain evidence="5 6">S-5007</strain>
    </source>
</reference>
<dbReference type="SMART" id="SM00342">
    <property type="entry name" value="HTH_ARAC"/>
    <property type="match status" value="1"/>
</dbReference>
<sequence>MDKLSQRTPPTAESVKLVFASCCYESNIREHAHACSELILIKKGSCTVHAGPHTLQASAGDIITMPAHQVHDQAAEEPIETVFCGFNAPASLTFPEPHVIPLPDAAFIEKCMMLLVSIRLSQLQAAEDAADTVFSAVLKQLRHQHSLHEEQKTIPPMLRVTLRYIDDNLDKPLLIKELADHMHMSVSHLQMLFREHLDTSPLQYLNTQRMQAAKFALQTPYLSVKEVAAICGYPDVNYFIRTFRKIHGIPPGQWRKQQQNIL</sequence>
<dbReference type="SUPFAM" id="SSF46689">
    <property type="entry name" value="Homeodomain-like"/>
    <property type="match status" value="2"/>
</dbReference>
<dbReference type="Pfam" id="PF12833">
    <property type="entry name" value="HTH_18"/>
    <property type="match status" value="1"/>
</dbReference>
<dbReference type="InterPro" id="IPR014710">
    <property type="entry name" value="RmlC-like_jellyroll"/>
</dbReference>
<evidence type="ECO:0000313" key="6">
    <source>
        <dbReference type="Proteomes" id="UP000464954"/>
    </source>
</evidence>
<dbReference type="InterPro" id="IPR003313">
    <property type="entry name" value="AraC-bd"/>
</dbReference>
<dbReference type="InterPro" id="IPR050204">
    <property type="entry name" value="AraC_XylS_family_regulators"/>
</dbReference>
<dbReference type="PROSITE" id="PS00041">
    <property type="entry name" value="HTH_ARAC_FAMILY_1"/>
    <property type="match status" value="1"/>
</dbReference>
<dbReference type="KEGG" id="taer:GT409_08175"/>
<gene>
    <name evidence="5" type="ORF">GT409_08175</name>
</gene>
<name>A0A6P1M6F4_9BACT</name>
<dbReference type="AlphaFoldDB" id="A0A6P1M6F4"/>
<protein>
    <submittedName>
        <fullName evidence="5">Helix-turn-helix domain-containing protein</fullName>
    </submittedName>
</protein>
<dbReference type="SUPFAM" id="SSF51182">
    <property type="entry name" value="RmlC-like cupins"/>
    <property type="match status" value="1"/>
</dbReference>
<dbReference type="InterPro" id="IPR018060">
    <property type="entry name" value="HTH_AraC"/>
</dbReference>
<dbReference type="Gene3D" id="1.10.10.60">
    <property type="entry name" value="Homeodomain-like"/>
    <property type="match status" value="2"/>
</dbReference>
<keyword evidence="3" id="KW-0804">Transcription</keyword>
<dbReference type="InterPro" id="IPR011051">
    <property type="entry name" value="RmlC_Cupin_sf"/>
</dbReference>
<feature type="domain" description="HTH araC/xylS-type" evidence="4">
    <location>
        <begin position="159"/>
        <end position="257"/>
    </location>
</feature>
<dbReference type="PANTHER" id="PTHR46796">
    <property type="entry name" value="HTH-TYPE TRANSCRIPTIONAL ACTIVATOR RHAS-RELATED"/>
    <property type="match status" value="1"/>
</dbReference>
<dbReference type="PRINTS" id="PR00032">
    <property type="entry name" value="HTHARAC"/>
</dbReference>
<evidence type="ECO:0000256" key="1">
    <source>
        <dbReference type="ARBA" id="ARBA00023015"/>
    </source>
</evidence>
<dbReference type="InterPro" id="IPR018062">
    <property type="entry name" value="HTH_AraC-typ_CS"/>
</dbReference>
<dbReference type="PROSITE" id="PS01124">
    <property type="entry name" value="HTH_ARAC_FAMILY_2"/>
    <property type="match status" value="1"/>
</dbReference>
<dbReference type="Proteomes" id="UP000464954">
    <property type="component" value="Chromosome"/>
</dbReference>
<evidence type="ECO:0000256" key="3">
    <source>
        <dbReference type="ARBA" id="ARBA00023163"/>
    </source>
</evidence>
<keyword evidence="2" id="KW-0238">DNA-binding</keyword>
<organism evidence="5 6">
    <name type="scientific">Tichowtungia aerotolerans</name>
    <dbReference type="NCBI Taxonomy" id="2697043"/>
    <lineage>
        <taxon>Bacteria</taxon>
        <taxon>Pseudomonadati</taxon>
        <taxon>Kiritimatiellota</taxon>
        <taxon>Tichowtungiia</taxon>
        <taxon>Tichowtungiales</taxon>
        <taxon>Tichowtungiaceae</taxon>
        <taxon>Tichowtungia</taxon>
    </lineage>
</organism>
<evidence type="ECO:0000313" key="5">
    <source>
        <dbReference type="EMBL" id="QHI69431.1"/>
    </source>
</evidence>
<keyword evidence="6" id="KW-1185">Reference proteome</keyword>